<organism evidence="1 2">
    <name type="scientific">Striga asiatica</name>
    <name type="common">Asiatic witchweed</name>
    <name type="synonym">Buchnera asiatica</name>
    <dbReference type="NCBI Taxonomy" id="4170"/>
    <lineage>
        <taxon>Eukaryota</taxon>
        <taxon>Viridiplantae</taxon>
        <taxon>Streptophyta</taxon>
        <taxon>Embryophyta</taxon>
        <taxon>Tracheophyta</taxon>
        <taxon>Spermatophyta</taxon>
        <taxon>Magnoliopsida</taxon>
        <taxon>eudicotyledons</taxon>
        <taxon>Gunneridae</taxon>
        <taxon>Pentapetalae</taxon>
        <taxon>asterids</taxon>
        <taxon>lamiids</taxon>
        <taxon>Lamiales</taxon>
        <taxon>Orobanchaceae</taxon>
        <taxon>Buchnereae</taxon>
        <taxon>Striga</taxon>
    </lineage>
</organism>
<comment type="caution">
    <text evidence="1">The sequence shown here is derived from an EMBL/GenBank/DDBJ whole genome shotgun (WGS) entry which is preliminary data.</text>
</comment>
<proteinExistence type="predicted"/>
<evidence type="ECO:0000313" key="1">
    <source>
        <dbReference type="EMBL" id="GER53910.1"/>
    </source>
</evidence>
<keyword evidence="2" id="KW-1185">Reference proteome</keyword>
<dbReference type="AlphaFoldDB" id="A0A5A7R9D3"/>
<feature type="non-terminal residue" evidence="1">
    <location>
        <position position="108"/>
    </location>
</feature>
<name>A0A5A7R9D3_STRAF</name>
<dbReference type="GO" id="GO:0003677">
    <property type="term" value="F:DNA binding"/>
    <property type="evidence" value="ECO:0007669"/>
    <property type="project" value="UniProtKB-KW"/>
</dbReference>
<protein>
    <submittedName>
        <fullName evidence="1">HMG-box (High mobility group) DNA-binding family protein</fullName>
    </submittedName>
</protein>
<sequence>MGLTNKSKKGLENLPIKRRELVKHRELKIGWKHLRRVELMQLHTNSENYRAETLGRFERIEQAQVQILEMMGRIGPGQLQNKKEEIAWNLCSPDLFGMREDPYFSPTR</sequence>
<accession>A0A5A7R9D3</accession>
<dbReference type="EMBL" id="BKCP01010848">
    <property type="protein sequence ID" value="GER53910.1"/>
    <property type="molecule type" value="Genomic_DNA"/>
</dbReference>
<gene>
    <name evidence="1" type="ORF">STAS_31457</name>
</gene>
<evidence type="ECO:0000313" key="2">
    <source>
        <dbReference type="Proteomes" id="UP000325081"/>
    </source>
</evidence>
<dbReference type="Proteomes" id="UP000325081">
    <property type="component" value="Unassembled WGS sequence"/>
</dbReference>
<dbReference type="OrthoDB" id="10533739at2759"/>
<keyword evidence="1" id="KW-0238">DNA-binding</keyword>
<reference evidence="2" key="1">
    <citation type="journal article" date="2019" name="Curr. Biol.">
        <title>Genome Sequence of Striga asiatica Provides Insight into the Evolution of Plant Parasitism.</title>
        <authorList>
            <person name="Yoshida S."/>
            <person name="Kim S."/>
            <person name="Wafula E.K."/>
            <person name="Tanskanen J."/>
            <person name="Kim Y.M."/>
            <person name="Honaas L."/>
            <person name="Yang Z."/>
            <person name="Spallek T."/>
            <person name="Conn C.E."/>
            <person name="Ichihashi Y."/>
            <person name="Cheong K."/>
            <person name="Cui S."/>
            <person name="Der J.P."/>
            <person name="Gundlach H."/>
            <person name="Jiao Y."/>
            <person name="Hori C."/>
            <person name="Ishida J.K."/>
            <person name="Kasahara H."/>
            <person name="Kiba T."/>
            <person name="Kim M.S."/>
            <person name="Koo N."/>
            <person name="Laohavisit A."/>
            <person name="Lee Y.H."/>
            <person name="Lumba S."/>
            <person name="McCourt P."/>
            <person name="Mortimer J.C."/>
            <person name="Mutuku J.M."/>
            <person name="Nomura T."/>
            <person name="Sasaki-Sekimoto Y."/>
            <person name="Seto Y."/>
            <person name="Wang Y."/>
            <person name="Wakatake T."/>
            <person name="Sakakibara H."/>
            <person name="Demura T."/>
            <person name="Yamaguchi S."/>
            <person name="Yoneyama K."/>
            <person name="Manabe R.I."/>
            <person name="Nelson D.C."/>
            <person name="Schulman A.H."/>
            <person name="Timko M.P."/>
            <person name="dePamphilis C.W."/>
            <person name="Choi D."/>
            <person name="Shirasu K."/>
        </authorList>
    </citation>
    <scope>NUCLEOTIDE SEQUENCE [LARGE SCALE GENOMIC DNA]</scope>
    <source>
        <strain evidence="2">cv. UVA1</strain>
    </source>
</reference>